<dbReference type="PROSITE" id="PS50022">
    <property type="entry name" value="FA58C_3"/>
    <property type="match status" value="1"/>
</dbReference>
<dbReference type="Gene3D" id="1.20.58.460">
    <property type="entry name" value="Hyaluronidase post-catalytic domain-like"/>
    <property type="match status" value="1"/>
</dbReference>
<evidence type="ECO:0000313" key="7">
    <source>
        <dbReference type="EMBL" id="TBO60338.1"/>
    </source>
</evidence>
<dbReference type="SUPFAM" id="SSF51445">
    <property type="entry name" value="(Trans)glycosidases"/>
    <property type="match status" value="1"/>
</dbReference>
<dbReference type="Gene3D" id="3.30.379.10">
    <property type="entry name" value="Chitobiase/beta-hexosaminidase domain 2-like"/>
    <property type="match status" value="1"/>
</dbReference>
<gene>
    <name evidence="7" type="ORF">EYS09_07250</name>
</gene>
<dbReference type="InterPro" id="IPR015882">
    <property type="entry name" value="HEX_bac_N"/>
</dbReference>
<evidence type="ECO:0000313" key="8">
    <source>
        <dbReference type="Proteomes" id="UP000292452"/>
    </source>
</evidence>
<dbReference type="InterPro" id="IPR029018">
    <property type="entry name" value="Hex-like_dom2"/>
</dbReference>
<dbReference type="PANTHER" id="PTHR13170">
    <property type="entry name" value="O-GLCNACASE"/>
    <property type="match status" value="1"/>
</dbReference>
<dbReference type="EMBL" id="SIXH01000043">
    <property type="protein sequence ID" value="TBO60338.1"/>
    <property type="molecule type" value="Genomic_DNA"/>
</dbReference>
<dbReference type="Pfam" id="PF00754">
    <property type="entry name" value="F5_F8_type_C"/>
    <property type="match status" value="1"/>
</dbReference>
<evidence type="ECO:0000259" key="6">
    <source>
        <dbReference type="PROSITE" id="PS52009"/>
    </source>
</evidence>
<dbReference type="InterPro" id="IPR013783">
    <property type="entry name" value="Ig-like_fold"/>
</dbReference>
<feature type="active site" description="Proton donor" evidence="3">
    <location>
        <position position="331"/>
    </location>
</feature>
<evidence type="ECO:0000256" key="1">
    <source>
        <dbReference type="ARBA" id="ARBA00022801"/>
    </source>
</evidence>
<evidence type="ECO:0000259" key="5">
    <source>
        <dbReference type="PROSITE" id="PS50022"/>
    </source>
</evidence>
<proteinExistence type="inferred from homology"/>
<dbReference type="SUPFAM" id="SSF140657">
    <property type="entry name" value="Hyaluronidase post-catalytic domain-like"/>
    <property type="match status" value="1"/>
</dbReference>
<dbReference type="InterPro" id="IPR008979">
    <property type="entry name" value="Galactose-bd-like_sf"/>
</dbReference>
<sequence length="1076" mass="112748">MWSVRKTGGSRWSRTGARARVAGTTALAAAVLGGLLGGAPGARATPAEPALGTPDRPARPTDAGQPPAVWPRPQSMRELAAAVPLDGEAVLTAAPDTDPYTLDALRALLRDAGVHTVHEVRPDAAPPAAGPVIRVGGPQAEDALRALRAPARGDLPDGGYRLAVGQVAGRDTVALAGAGPDGLFHAAQTLRQLVTDRPGGGRELASVAVRDWPGTAVRGTAEGFFGRPWTQAQRLAQLDFMGRTKQNRYLYAPGDDPYRRARWRDPYPAAERAEFRALAERARANHVTLGWALSPGQAMCLSSDDDLRALRRKVDAMWALGVRSFQLRFEDVSYSEWHCDADEDAFGSGPEAAATAQAKVANVLAGHLAARHPGAAPLTLMPTEYYQDGATAYRGALAKALAGRVEVAWTGVGVVPRTITGSQLAATREVFGHPLVTMDNYPVNDYAQDRLFLGPYTGREPAVATGSAALLANAMTQPAASRIALFTVADYAWNPRGYRPAESWDAAVDDLAGRAPRARAALRALAGNDASAGLGGWTPAGGESAYLRPLTDRFWRTRATAAARDRPGDDPDFVRAAKELRTAFRTMATAPRYLTPELAAEVRPWAEQLGRYGSAGERAVDTLTAQARDDGPAAWSAQRAARALRAEIGRSPVTVGKGVLTPFLDRAMAEADAWTGARGDAPPPTGTAHPTSLTVPFERPRPLTAVTALTDPGPAAGTVSLDAHVPGEGWHRLGRLSGTGWTESRARGLRADAVRLSWAAGTPAPSVHALTPWFDDTPAAGLTLSRKEVDAETGGRATVDARVVSRRPGDVREKLTVKAPEGFTVRAPERLTAPRGGTATARITVEVPRDAPSGTYEIPVSFAGQEQKLTVRAAPRTGGPDLARGAPAVSSGDETPRFPASAATDGDPRTRWSSRPEDGAWLQFALPRPARLGQVVLRWQDAYASAYRVQVSADGRGWRTAATVRDGRGGRESIRMDAKDTRFVRIQGDERATRFGYSLWSVEAYAVADPGADGAAGAAADGAAAGSGSGDGGKAGDAGKGTGTGAGAEPGTGPGTGPGKAPSASQQERPAADGGE</sequence>
<dbReference type="InterPro" id="IPR051822">
    <property type="entry name" value="Glycosyl_Hydrolase_84"/>
</dbReference>
<dbReference type="InterPro" id="IPR017853">
    <property type="entry name" value="GH"/>
</dbReference>
<dbReference type="Gene3D" id="2.60.40.10">
    <property type="entry name" value="Immunoglobulins"/>
    <property type="match status" value="1"/>
</dbReference>
<evidence type="ECO:0000256" key="2">
    <source>
        <dbReference type="ARBA" id="ARBA00023295"/>
    </source>
</evidence>
<feature type="region of interest" description="Disordered" evidence="4">
    <location>
        <begin position="1013"/>
        <end position="1076"/>
    </location>
</feature>
<dbReference type="InterPro" id="IPR011496">
    <property type="entry name" value="O-GlcNAcase_cat"/>
</dbReference>
<keyword evidence="1 3" id="KW-0378">Hydrolase</keyword>
<feature type="domain" description="F5/8 type C" evidence="5">
    <location>
        <begin position="872"/>
        <end position="1007"/>
    </location>
</feature>
<feature type="compositionally biased region" description="Low complexity" evidence="4">
    <location>
        <begin position="1013"/>
        <end position="1024"/>
    </location>
</feature>
<accession>A0A4Q9HYC2</accession>
<dbReference type="AlphaFoldDB" id="A0A4Q9HYC2"/>
<dbReference type="Gene3D" id="3.20.20.80">
    <property type="entry name" value="Glycosidases"/>
    <property type="match status" value="1"/>
</dbReference>
<feature type="region of interest" description="Disordered" evidence="4">
    <location>
        <begin position="677"/>
        <end position="696"/>
    </location>
</feature>
<feature type="compositionally biased region" description="Gly residues" evidence="4">
    <location>
        <begin position="1025"/>
        <end position="1058"/>
    </location>
</feature>
<feature type="domain" description="GH84" evidence="6">
    <location>
        <begin position="216"/>
        <end position="496"/>
    </location>
</feature>
<keyword evidence="2 3" id="KW-0326">Glycosidase</keyword>
<reference evidence="7 8" key="1">
    <citation type="submission" date="2019-02" db="EMBL/GenBank/DDBJ databases">
        <title>Draft Genome Sequence of Streptomyces sp. AM-2504, identified by 16S rRNA comparative analysis as a Streptomyces Kasugaensis strain.</title>
        <authorList>
            <person name="Napolioni V."/>
            <person name="Giuliodori A.M."/>
            <person name="Spurio R."/>
            <person name="Fabbretti A."/>
        </authorList>
    </citation>
    <scope>NUCLEOTIDE SEQUENCE [LARGE SCALE GENOMIC DNA]</scope>
    <source>
        <strain evidence="7 8">AM-2504</strain>
    </source>
</reference>
<comment type="similarity">
    <text evidence="3">Belongs to the glycosyl hydrolase 84 family.</text>
</comment>
<dbReference type="PROSITE" id="PS52009">
    <property type="entry name" value="GH84"/>
    <property type="match status" value="1"/>
</dbReference>
<dbReference type="GO" id="GO:1901135">
    <property type="term" value="P:carbohydrate derivative metabolic process"/>
    <property type="evidence" value="ECO:0007669"/>
    <property type="project" value="UniProtKB-ARBA"/>
</dbReference>
<dbReference type="SUPFAM" id="SSF55545">
    <property type="entry name" value="beta-N-acetylhexosaminidase-like domain"/>
    <property type="match status" value="1"/>
</dbReference>
<dbReference type="Gene3D" id="2.60.120.260">
    <property type="entry name" value="Galactose-binding domain-like"/>
    <property type="match status" value="1"/>
</dbReference>
<dbReference type="InterPro" id="IPR049019">
    <property type="entry name" value="NagJ-like_helical"/>
</dbReference>
<keyword evidence="8" id="KW-1185">Reference proteome</keyword>
<dbReference type="Pfam" id="PF21774">
    <property type="entry name" value="NagJ_C"/>
    <property type="match status" value="1"/>
</dbReference>
<comment type="caution">
    <text evidence="7">The sequence shown here is derived from an EMBL/GenBank/DDBJ whole genome shotgun (WGS) entry which is preliminary data.</text>
</comment>
<dbReference type="Proteomes" id="UP000292452">
    <property type="component" value="Unassembled WGS sequence"/>
</dbReference>
<dbReference type="PANTHER" id="PTHR13170:SF16">
    <property type="entry name" value="PROTEIN O-GLCNACASE"/>
    <property type="match status" value="1"/>
</dbReference>
<dbReference type="Pfam" id="PF07555">
    <property type="entry name" value="NAGidase"/>
    <property type="match status" value="1"/>
</dbReference>
<evidence type="ECO:0000256" key="3">
    <source>
        <dbReference type="PROSITE-ProRule" id="PRU01353"/>
    </source>
</evidence>
<evidence type="ECO:0000256" key="4">
    <source>
        <dbReference type="SAM" id="MobiDB-lite"/>
    </source>
</evidence>
<name>A0A4Q9HYC2_STRKA</name>
<feature type="region of interest" description="Disordered" evidence="4">
    <location>
        <begin position="43"/>
        <end position="72"/>
    </location>
</feature>
<protein>
    <submittedName>
        <fullName evidence="7">Hyaluronidase</fullName>
    </submittedName>
</protein>
<feature type="region of interest" description="Disordered" evidence="4">
    <location>
        <begin position="873"/>
        <end position="914"/>
    </location>
</feature>
<organism evidence="7 8">
    <name type="scientific">Streptomyces kasugaensis</name>
    <dbReference type="NCBI Taxonomy" id="1946"/>
    <lineage>
        <taxon>Bacteria</taxon>
        <taxon>Bacillati</taxon>
        <taxon>Actinomycetota</taxon>
        <taxon>Actinomycetes</taxon>
        <taxon>Kitasatosporales</taxon>
        <taxon>Streptomycetaceae</taxon>
        <taxon>Streptomyces</taxon>
    </lineage>
</organism>
<dbReference type="Pfam" id="PF02838">
    <property type="entry name" value="Glyco_hydro_20b"/>
    <property type="match status" value="1"/>
</dbReference>
<dbReference type="GO" id="GO:0005975">
    <property type="term" value="P:carbohydrate metabolic process"/>
    <property type="evidence" value="ECO:0007669"/>
    <property type="project" value="UniProtKB-ARBA"/>
</dbReference>
<dbReference type="GO" id="GO:0015929">
    <property type="term" value="F:hexosaminidase activity"/>
    <property type="evidence" value="ECO:0007669"/>
    <property type="project" value="UniProtKB-ARBA"/>
</dbReference>
<dbReference type="SUPFAM" id="SSF49785">
    <property type="entry name" value="Galactose-binding domain-like"/>
    <property type="match status" value="1"/>
</dbReference>
<dbReference type="InterPro" id="IPR000421">
    <property type="entry name" value="FA58C"/>
</dbReference>